<protein>
    <recommendedName>
        <fullName evidence="4">Cobalt chelatase</fullName>
    </recommendedName>
</protein>
<evidence type="ECO:0000313" key="2">
    <source>
        <dbReference type="EMBL" id="NIY71686.1"/>
    </source>
</evidence>
<keyword evidence="3" id="KW-1185">Reference proteome</keyword>
<evidence type="ECO:0000256" key="1">
    <source>
        <dbReference type="SAM" id="MobiDB-lite"/>
    </source>
</evidence>
<reference evidence="2 3" key="1">
    <citation type="submission" date="2020-03" db="EMBL/GenBank/DDBJ databases">
        <title>Bacterial isolates of synthetic phycosphere.</title>
        <authorList>
            <person name="Fu H."/>
            <person name="Moran M.A."/>
        </authorList>
    </citation>
    <scope>NUCLEOTIDE SEQUENCE [LARGE SCALE GENOMIC DNA]</scope>
    <source>
        <strain evidence="2 3">HF1</strain>
    </source>
</reference>
<proteinExistence type="predicted"/>
<comment type="caution">
    <text evidence="2">The sequence shown here is derived from an EMBL/GenBank/DDBJ whole genome shotgun (WGS) entry which is preliminary data.</text>
</comment>
<dbReference type="RefSeq" id="WP_167636732.1">
    <property type="nucleotide sequence ID" value="NZ_JAATOP010000002.1"/>
</dbReference>
<accession>A0ABX0VWM3</accession>
<evidence type="ECO:0000313" key="3">
    <source>
        <dbReference type="Proteomes" id="UP000709466"/>
    </source>
</evidence>
<dbReference type="EMBL" id="JAATOP010000002">
    <property type="protein sequence ID" value="NIY71686.1"/>
    <property type="molecule type" value="Genomic_DNA"/>
</dbReference>
<evidence type="ECO:0008006" key="4">
    <source>
        <dbReference type="Google" id="ProtNLM"/>
    </source>
</evidence>
<sequence length="58" mass="6551">MVDYSKFGPSTGRKGFPRHKEHNSKGTDKNPFAGRNDKSVLLERMKKAAAEKSEQKDD</sequence>
<organism evidence="2 3">
    <name type="scientific">Marivivens donghaensis</name>
    <dbReference type="NCBI Taxonomy" id="1699413"/>
    <lineage>
        <taxon>Bacteria</taxon>
        <taxon>Pseudomonadati</taxon>
        <taxon>Pseudomonadota</taxon>
        <taxon>Alphaproteobacteria</taxon>
        <taxon>Rhodobacterales</taxon>
        <taxon>Paracoccaceae</taxon>
        <taxon>Marivivens group</taxon>
        <taxon>Marivivens</taxon>
    </lineage>
</organism>
<dbReference type="Proteomes" id="UP000709466">
    <property type="component" value="Unassembled WGS sequence"/>
</dbReference>
<gene>
    <name evidence="2" type="ORF">HCZ30_04465</name>
</gene>
<feature type="region of interest" description="Disordered" evidence="1">
    <location>
        <begin position="1"/>
        <end position="39"/>
    </location>
</feature>
<name>A0ABX0VWM3_9RHOB</name>